<dbReference type="Proteomes" id="UP001597362">
    <property type="component" value="Unassembled WGS sequence"/>
</dbReference>
<organism evidence="6 7">
    <name type="scientific">Paenibacillus yanchengensis</name>
    <dbReference type="NCBI Taxonomy" id="2035833"/>
    <lineage>
        <taxon>Bacteria</taxon>
        <taxon>Bacillati</taxon>
        <taxon>Bacillota</taxon>
        <taxon>Bacilli</taxon>
        <taxon>Bacillales</taxon>
        <taxon>Paenibacillaceae</taxon>
        <taxon>Paenibacillus</taxon>
    </lineage>
</organism>
<dbReference type="InterPro" id="IPR050166">
    <property type="entry name" value="ABC_transporter_ATP-bind"/>
</dbReference>
<dbReference type="InterPro" id="IPR017871">
    <property type="entry name" value="ABC_transporter-like_CS"/>
</dbReference>
<dbReference type="PANTHER" id="PTHR42788:SF2">
    <property type="entry name" value="ABC TRANSPORTER ATP-BINDING PROTEIN"/>
    <property type="match status" value="1"/>
</dbReference>
<dbReference type="InterPro" id="IPR027417">
    <property type="entry name" value="P-loop_NTPase"/>
</dbReference>
<evidence type="ECO:0000313" key="6">
    <source>
        <dbReference type="EMBL" id="MFD2116894.1"/>
    </source>
</evidence>
<proteinExistence type="predicted"/>
<evidence type="ECO:0000256" key="3">
    <source>
        <dbReference type="ARBA" id="ARBA00022840"/>
    </source>
</evidence>
<name>A0ABW4YN36_9BACL</name>
<gene>
    <name evidence="6" type="ORF">ACFSJH_14290</name>
</gene>
<evidence type="ECO:0000259" key="5">
    <source>
        <dbReference type="PROSITE" id="PS50893"/>
    </source>
</evidence>
<keyword evidence="2" id="KW-0547">Nucleotide-binding</keyword>
<feature type="region of interest" description="Disordered" evidence="4">
    <location>
        <begin position="1"/>
        <end position="20"/>
    </location>
</feature>
<dbReference type="Gene3D" id="3.40.50.300">
    <property type="entry name" value="P-loop containing nucleotide triphosphate hydrolases"/>
    <property type="match status" value="1"/>
</dbReference>
<dbReference type="Pfam" id="PF00005">
    <property type="entry name" value="ABC_tran"/>
    <property type="match status" value="1"/>
</dbReference>
<evidence type="ECO:0000313" key="7">
    <source>
        <dbReference type="Proteomes" id="UP001597362"/>
    </source>
</evidence>
<dbReference type="PANTHER" id="PTHR42788">
    <property type="entry name" value="TAURINE IMPORT ATP-BINDING PROTEIN-RELATED"/>
    <property type="match status" value="1"/>
</dbReference>
<dbReference type="CDD" id="cd03293">
    <property type="entry name" value="ABC_NrtD_SsuB_transporters"/>
    <property type="match status" value="1"/>
</dbReference>
<dbReference type="PROSITE" id="PS50893">
    <property type="entry name" value="ABC_TRANSPORTER_2"/>
    <property type="match status" value="1"/>
</dbReference>
<evidence type="ECO:0000256" key="2">
    <source>
        <dbReference type="ARBA" id="ARBA00022741"/>
    </source>
</evidence>
<protein>
    <submittedName>
        <fullName evidence="6">ABC transporter ATP-binding protein</fullName>
    </submittedName>
</protein>
<dbReference type="GO" id="GO:0005524">
    <property type="term" value="F:ATP binding"/>
    <property type="evidence" value="ECO:0007669"/>
    <property type="project" value="UniProtKB-KW"/>
</dbReference>
<sequence length="260" mass="29428">MLRVEQLSKSFGGKKKHDPRKQVLQQLDLHVQDGEFVALIGPSGSGKTTLFQMIGGLQLPDTGHIYIDGQKVTGERGHIAYMPQQAALLPWLTITGNIELSLSIAKVNPQQSKQLAREWLERIGLDSYATAYPHMLSGGMQQRVSFLRALLTPQKLMLLDEPFGALDALTRLEMQQWLLSIWETNRRSVLLVTHSIDEALLLADRIIVLSNAPATVLEEIIVPFARPRTKELWTAPEFNRLKDWIYQLLHHKEKELVAID</sequence>
<dbReference type="PROSITE" id="PS00211">
    <property type="entry name" value="ABC_TRANSPORTER_1"/>
    <property type="match status" value="1"/>
</dbReference>
<keyword evidence="7" id="KW-1185">Reference proteome</keyword>
<dbReference type="EMBL" id="JBHUHO010000032">
    <property type="protein sequence ID" value="MFD2116894.1"/>
    <property type="molecule type" value="Genomic_DNA"/>
</dbReference>
<keyword evidence="1" id="KW-0813">Transport</keyword>
<dbReference type="RefSeq" id="WP_377773497.1">
    <property type="nucleotide sequence ID" value="NZ_JBHUHO010000032.1"/>
</dbReference>
<reference evidence="7" key="1">
    <citation type="journal article" date="2019" name="Int. J. Syst. Evol. Microbiol.">
        <title>The Global Catalogue of Microorganisms (GCM) 10K type strain sequencing project: providing services to taxonomists for standard genome sequencing and annotation.</title>
        <authorList>
            <consortium name="The Broad Institute Genomics Platform"/>
            <consortium name="The Broad Institute Genome Sequencing Center for Infectious Disease"/>
            <person name="Wu L."/>
            <person name="Ma J."/>
        </authorList>
    </citation>
    <scope>NUCLEOTIDE SEQUENCE [LARGE SCALE GENOMIC DNA]</scope>
    <source>
        <strain evidence="7">GH52</strain>
    </source>
</reference>
<dbReference type="SMART" id="SM00382">
    <property type="entry name" value="AAA"/>
    <property type="match status" value="1"/>
</dbReference>
<comment type="caution">
    <text evidence="6">The sequence shown here is derived from an EMBL/GenBank/DDBJ whole genome shotgun (WGS) entry which is preliminary data.</text>
</comment>
<keyword evidence="3 6" id="KW-0067">ATP-binding</keyword>
<accession>A0ABW4YN36</accession>
<evidence type="ECO:0000256" key="1">
    <source>
        <dbReference type="ARBA" id="ARBA00022448"/>
    </source>
</evidence>
<dbReference type="InterPro" id="IPR003439">
    <property type="entry name" value="ABC_transporter-like_ATP-bd"/>
</dbReference>
<dbReference type="InterPro" id="IPR003593">
    <property type="entry name" value="AAA+_ATPase"/>
</dbReference>
<dbReference type="SUPFAM" id="SSF52540">
    <property type="entry name" value="P-loop containing nucleoside triphosphate hydrolases"/>
    <property type="match status" value="1"/>
</dbReference>
<evidence type="ECO:0000256" key="4">
    <source>
        <dbReference type="SAM" id="MobiDB-lite"/>
    </source>
</evidence>
<feature type="domain" description="ABC transporter" evidence="5">
    <location>
        <begin position="2"/>
        <end position="236"/>
    </location>
</feature>